<dbReference type="PANTHER" id="PTHR48079">
    <property type="entry name" value="PROTEIN YEEZ"/>
    <property type="match status" value="1"/>
</dbReference>
<dbReference type="PANTHER" id="PTHR48079:SF6">
    <property type="entry name" value="NAD(P)-BINDING DOMAIN-CONTAINING PROTEIN-RELATED"/>
    <property type="match status" value="1"/>
</dbReference>
<dbReference type="InterPro" id="IPR051783">
    <property type="entry name" value="NAD(P)-dependent_oxidoreduct"/>
</dbReference>
<sequence>MKILLTGATGYIGRRLLPVLIENGYEVVCMVRDKNRFDLKPYKSGKISAVEGDLTRKDTLDNIPKDIDAAYYLVHSMSMSGGDFSNTEKESAQNFVGYINTTQAKQIIYLGGITNEEQLSKHLSSRKAVEDELRKSRVPVTALRAGIIVGSGSASFEIIRDLVEKLPVMVAPKWLNTKCQPISIRNVVEMLAGVLHQEFTYGKHFDIYGPDTLTYKQMLLQFAEVRKLKRRIFTVPIMTPRLSSYWLYFVTSTSYSLAKNLVESMKVDVIGKKNELPERLHVGLIPYKEAIKIAFDKIEQNMVISTWYDTVSTNVFEKGLSKHIEVPQFGIFTDKQSQKAKDPIKALERIFAIGGKNGWYYANWLWGFRGFFDKLFGGVGLRRGRRNPADLSPGDTLDFWRVIYSNKEEKRLLLYAEMKLPGEAWLEFKIDNDNCVKQTATFRPLGLWGRLYWVSMLPFHYFIFKGMLNKIAG</sequence>
<dbReference type="Pfam" id="PF11066">
    <property type="entry name" value="DUF2867"/>
    <property type="match status" value="1"/>
</dbReference>
<evidence type="ECO:0000259" key="1">
    <source>
        <dbReference type="Pfam" id="PF13460"/>
    </source>
</evidence>
<evidence type="ECO:0000313" key="3">
    <source>
        <dbReference type="Proteomes" id="UP001258315"/>
    </source>
</evidence>
<feature type="domain" description="NAD(P)-binding" evidence="1">
    <location>
        <begin position="7"/>
        <end position="148"/>
    </location>
</feature>
<proteinExistence type="predicted"/>
<organism evidence="2 3">
    <name type="scientific">Mucilaginibacter terrae</name>
    <dbReference type="NCBI Taxonomy" id="1955052"/>
    <lineage>
        <taxon>Bacteria</taxon>
        <taxon>Pseudomonadati</taxon>
        <taxon>Bacteroidota</taxon>
        <taxon>Sphingobacteriia</taxon>
        <taxon>Sphingobacteriales</taxon>
        <taxon>Sphingobacteriaceae</taxon>
        <taxon>Mucilaginibacter</taxon>
    </lineage>
</organism>
<reference evidence="3" key="1">
    <citation type="submission" date="2023-07" db="EMBL/GenBank/DDBJ databases">
        <title>Functional and genomic diversity of the sorghum phyllosphere microbiome.</title>
        <authorList>
            <person name="Shade A."/>
        </authorList>
    </citation>
    <scope>NUCLEOTIDE SEQUENCE [LARGE SCALE GENOMIC DNA]</scope>
    <source>
        <strain evidence="3">SORGH_AS_0422</strain>
    </source>
</reference>
<dbReference type="Pfam" id="PF13460">
    <property type="entry name" value="NAD_binding_10"/>
    <property type="match status" value="1"/>
</dbReference>
<evidence type="ECO:0000313" key="2">
    <source>
        <dbReference type="EMBL" id="MDT3404896.1"/>
    </source>
</evidence>
<gene>
    <name evidence="2" type="ORF">QE417_003968</name>
</gene>
<dbReference type="EMBL" id="JAVLVU010000001">
    <property type="protein sequence ID" value="MDT3404896.1"/>
    <property type="molecule type" value="Genomic_DNA"/>
</dbReference>
<protein>
    <submittedName>
        <fullName evidence="2">Uncharacterized protein YbjT (DUF2867 family)</fullName>
    </submittedName>
</protein>
<dbReference type="InterPro" id="IPR021295">
    <property type="entry name" value="DUF2867"/>
</dbReference>
<accession>A0ABU3GYP8</accession>
<dbReference type="InterPro" id="IPR016040">
    <property type="entry name" value="NAD(P)-bd_dom"/>
</dbReference>
<keyword evidence="3" id="KW-1185">Reference proteome</keyword>
<dbReference type="InterPro" id="IPR036291">
    <property type="entry name" value="NAD(P)-bd_dom_sf"/>
</dbReference>
<comment type="caution">
    <text evidence="2">The sequence shown here is derived from an EMBL/GenBank/DDBJ whole genome shotgun (WGS) entry which is preliminary data.</text>
</comment>
<dbReference type="RefSeq" id="WP_311952749.1">
    <property type="nucleotide sequence ID" value="NZ_JAVLVU010000001.1"/>
</dbReference>
<dbReference type="Gene3D" id="3.40.50.720">
    <property type="entry name" value="NAD(P)-binding Rossmann-like Domain"/>
    <property type="match status" value="1"/>
</dbReference>
<dbReference type="Proteomes" id="UP001258315">
    <property type="component" value="Unassembled WGS sequence"/>
</dbReference>
<name>A0ABU3GYP8_9SPHI</name>
<dbReference type="SUPFAM" id="SSF51735">
    <property type="entry name" value="NAD(P)-binding Rossmann-fold domains"/>
    <property type="match status" value="1"/>
</dbReference>